<name>A0A2T6C039_9FLAO</name>
<dbReference type="EMBL" id="QBKT01000004">
    <property type="protein sequence ID" value="PTX61678.1"/>
    <property type="molecule type" value="Genomic_DNA"/>
</dbReference>
<dbReference type="RefSeq" id="WP_108114891.1">
    <property type="nucleotide sequence ID" value="NZ_QBKT01000004.1"/>
</dbReference>
<keyword evidence="1" id="KW-1133">Transmembrane helix</keyword>
<keyword evidence="3" id="KW-1185">Reference proteome</keyword>
<gene>
    <name evidence="2" type="ORF">C8N46_104322</name>
</gene>
<accession>A0A2T6C039</accession>
<keyword evidence="1" id="KW-0812">Transmembrane</keyword>
<comment type="caution">
    <text evidence="2">The sequence shown here is derived from an EMBL/GenBank/DDBJ whole genome shotgun (WGS) entry which is preliminary data.</text>
</comment>
<dbReference type="Proteomes" id="UP000244090">
    <property type="component" value="Unassembled WGS sequence"/>
</dbReference>
<keyword evidence="1" id="KW-0472">Membrane</keyword>
<feature type="transmembrane region" description="Helical" evidence="1">
    <location>
        <begin position="244"/>
        <end position="267"/>
    </location>
</feature>
<dbReference type="OrthoDB" id="1455250at2"/>
<organism evidence="2 3">
    <name type="scientific">Kordia periserrulae</name>
    <dbReference type="NCBI Taxonomy" id="701523"/>
    <lineage>
        <taxon>Bacteria</taxon>
        <taxon>Pseudomonadati</taxon>
        <taxon>Bacteroidota</taxon>
        <taxon>Flavobacteriia</taxon>
        <taxon>Flavobacteriales</taxon>
        <taxon>Flavobacteriaceae</taxon>
        <taxon>Kordia</taxon>
    </lineage>
</organism>
<sequence>MSYIKSLKIATELFPDLDLQNASSKDIIRVEKLLKVEQKLNPDFKATSIQVFLDSLKQEPDGVRFLFKNENLMHLLTRSFSKMKKEVTVNMEGFERDTIYKFMSEFLKEDVNESVYYYFNKEIYEPVTNLLEYREILPDETLELIRKRTEGKIDFLLNTADKLIHKSSPYKDSFFTLTEKLDDDEVTEKVDLFRYLLTKYSLGVIQDRGIVVFFKTISKGLYWLGNTPKNIEEKIERKLVLKDFWLMIGILSVIFVLCLSAIIYSSYNKAEEQKQRENKAKVEFTKSLKGFLTEFDPTKATNIQYVDTLLKSGDNPFPKEALKVTNGREHLLQTNQFSNQTEYDIIILSYDDFVDSFEITPYRFLVKANDTVSAKNFRVHHLYVGKKLACFNSDEKYIPPRYSKRKMAPRFLEPYKNSKEIISLRIETRGNLTFTQEGEDILIHSDQSFYVNGKSYDNEPYRL</sequence>
<dbReference type="AlphaFoldDB" id="A0A2T6C039"/>
<reference evidence="2 3" key="1">
    <citation type="submission" date="2018-04" db="EMBL/GenBank/DDBJ databases">
        <title>Genomic Encyclopedia of Archaeal and Bacterial Type Strains, Phase II (KMG-II): from individual species to whole genera.</title>
        <authorList>
            <person name="Goeker M."/>
        </authorList>
    </citation>
    <scope>NUCLEOTIDE SEQUENCE [LARGE SCALE GENOMIC DNA]</scope>
    <source>
        <strain evidence="2 3">DSM 25731</strain>
    </source>
</reference>
<evidence type="ECO:0000256" key="1">
    <source>
        <dbReference type="SAM" id="Phobius"/>
    </source>
</evidence>
<protein>
    <submittedName>
        <fullName evidence="2">Uncharacterized protein</fullName>
    </submittedName>
</protein>
<proteinExistence type="predicted"/>
<evidence type="ECO:0000313" key="3">
    <source>
        <dbReference type="Proteomes" id="UP000244090"/>
    </source>
</evidence>
<evidence type="ECO:0000313" key="2">
    <source>
        <dbReference type="EMBL" id="PTX61678.1"/>
    </source>
</evidence>